<keyword evidence="3" id="KW-0863">Zinc-finger</keyword>
<evidence type="ECO:0000256" key="1">
    <source>
        <dbReference type="ARBA" id="ARBA00004123"/>
    </source>
</evidence>
<dbReference type="GO" id="GO:0005634">
    <property type="term" value="C:nucleus"/>
    <property type="evidence" value="ECO:0007669"/>
    <property type="project" value="UniProtKB-SubCell"/>
</dbReference>
<dbReference type="InterPro" id="IPR012337">
    <property type="entry name" value="RNaseH-like_sf"/>
</dbReference>
<keyword evidence="2" id="KW-0479">Metal-binding</keyword>
<dbReference type="Proteomes" id="UP000235392">
    <property type="component" value="Unassembled WGS sequence"/>
</dbReference>
<dbReference type="SUPFAM" id="SSF53098">
    <property type="entry name" value="Ribonuclease H-like"/>
    <property type="match status" value="1"/>
</dbReference>
<gene>
    <name evidence="6" type="ORF">PCASD_01730</name>
</gene>
<accession>A0A2N5VK24</accession>
<dbReference type="PANTHER" id="PTHR46481:SF10">
    <property type="entry name" value="ZINC FINGER BED DOMAIN-CONTAINING PROTEIN 39"/>
    <property type="match status" value="1"/>
</dbReference>
<protein>
    <recommendedName>
        <fullName evidence="8">hAT-like transposase RNase-H fold domain-containing protein</fullName>
    </recommendedName>
</protein>
<evidence type="ECO:0000313" key="6">
    <source>
        <dbReference type="EMBL" id="PLW50343.1"/>
    </source>
</evidence>
<keyword evidence="4" id="KW-0862">Zinc</keyword>
<evidence type="ECO:0000256" key="4">
    <source>
        <dbReference type="ARBA" id="ARBA00022833"/>
    </source>
</evidence>
<dbReference type="GO" id="GO:0008270">
    <property type="term" value="F:zinc ion binding"/>
    <property type="evidence" value="ECO:0007669"/>
    <property type="project" value="UniProtKB-KW"/>
</dbReference>
<keyword evidence="5" id="KW-0539">Nucleus</keyword>
<evidence type="ECO:0000313" key="7">
    <source>
        <dbReference type="Proteomes" id="UP000235392"/>
    </source>
</evidence>
<evidence type="ECO:0008006" key="8">
    <source>
        <dbReference type="Google" id="ProtNLM"/>
    </source>
</evidence>
<reference evidence="6 7" key="1">
    <citation type="submission" date="2017-11" db="EMBL/GenBank/DDBJ databases">
        <title>De novo assembly and phasing of dikaryotic genomes from two isolates of Puccinia coronata f. sp. avenae, the causal agent of oat crown rust.</title>
        <authorList>
            <person name="Miller M.E."/>
            <person name="Zhang Y."/>
            <person name="Omidvar V."/>
            <person name="Sperschneider J."/>
            <person name="Schwessinger B."/>
            <person name="Raley C."/>
            <person name="Palmer J.M."/>
            <person name="Garnica D."/>
            <person name="Upadhyaya N."/>
            <person name="Rathjen J."/>
            <person name="Taylor J.M."/>
            <person name="Park R.F."/>
            <person name="Dodds P.N."/>
            <person name="Hirsch C.D."/>
            <person name="Kianian S.F."/>
            <person name="Figueroa M."/>
        </authorList>
    </citation>
    <scope>NUCLEOTIDE SEQUENCE [LARGE SCALE GENOMIC DNA]</scope>
    <source>
        <strain evidence="6">12SD80</strain>
    </source>
</reference>
<comment type="subcellular location">
    <subcellularLocation>
        <location evidence="1">Nucleus</location>
    </subcellularLocation>
</comment>
<comment type="caution">
    <text evidence="6">The sequence shown here is derived from an EMBL/GenBank/DDBJ whole genome shotgun (WGS) entry which is preliminary data.</text>
</comment>
<dbReference type="PANTHER" id="PTHR46481">
    <property type="entry name" value="ZINC FINGER BED DOMAIN-CONTAINING PROTEIN 4"/>
    <property type="match status" value="1"/>
</dbReference>
<evidence type="ECO:0000256" key="5">
    <source>
        <dbReference type="ARBA" id="ARBA00023242"/>
    </source>
</evidence>
<dbReference type="AlphaFoldDB" id="A0A2N5VK24"/>
<proteinExistence type="predicted"/>
<dbReference type="EMBL" id="PGCI01000011">
    <property type="protein sequence ID" value="PLW50343.1"/>
    <property type="molecule type" value="Genomic_DNA"/>
</dbReference>
<dbReference type="InterPro" id="IPR052035">
    <property type="entry name" value="ZnF_BED_domain_contain"/>
</dbReference>
<sequence>MNIKVAPLIAGYGIRWNIKYQSYRKAIDAREVIDHLLKDDQEAKQAGHFSDVMFLPRDWKEIDNLNCELEVFVKLTAEMEGNHLTSAHVIPKYLTLKEQLQEKKKRAKETDTLYPMYHSMLARVKKYLEEAMACKTLVLATLLHPCYQTDIFDLAFGLDSREVKDCINLLDWRFQLYKEQHTMTKKKPVHNSEVVEIERLVASESQSLIARLASWGETQPAPLKDKVQIFLKAKI</sequence>
<evidence type="ECO:0000256" key="3">
    <source>
        <dbReference type="ARBA" id="ARBA00022771"/>
    </source>
</evidence>
<evidence type="ECO:0000256" key="2">
    <source>
        <dbReference type="ARBA" id="ARBA00022723"/>
    </source>
</evidence>
<name>A0A2N5VK24_9BASI</name>
<organism evidence="6 7">
    <name type="scientific">Puccinia coronata f. sp. avenae</name>
    <dbReference type="NCBI Taxonomy" id="200324"/>
    <lineage>
        <taxon>Eukaryota</taxon>
        <taxon>Fungi</taxon>
        <taxon>Dikarya</taxon>
        <taxon>Basidiomycota</taxon>
        <taxon>Pucciniomycotina</taxon>
        <taxon>Pucciniomycetes</taxon>
        <taxon>Pucciniales</taxon>
        <taxon>Pucciniaceae</taxon>
        <taxon>Puccinia</taxon>
    </lineage>
</organism>